<organism evidence="2 3">
    <name type="scientific">Liparis tanakae</name>
    <name type="common">Tanaka's snailfish</name>
    <dbReference type="NCBI Taxonomy" id="230148"/>
    <lineage>
        <taxon>Eukaryota</taxon>
        <taxon>Metazoa</taxon>
        <taxon>Chordata</taxon>
        <taxon>Craniata</taxon>
        <taxon>Vertebrata</taxon>
        <taxon>Euteleostomi</taxon>
        <taxon>Actinopterygii</taxon>
        <taxon>Neopterygii</taxon>
        <taxon>Teleostei</taxon>
        <taxon>Neoteleostei</taxon>
        <taxon>Acanthomorphata</taxon>
        <taxon>Eupercaria</taxon>
        <taxon>Perciformes</taxon>
        <taxon>Cottioidei</taxon>
        <taxon>Cottales</taxon>
        <taxon>Liparidae</taxon>
        <taxon>Liparis</taxon>
    </lineage>
</organism>
<evidence type="ECO:0000256" key="1">
    <source>
        <dbReference type="SAM" id="MobiDB-lite"/>
    </source>
</evidence>
<dbReference type="Proteomes" id="UP000314294">
    <property type="component" value="Unassembled WGS sequence"/>
</dbReference>
<reference evidence="2 3" key="1">
    <citation type="submission" date="2019-03" db="EMBL/GenBank/DDBJ databases">
        <title>First draft genome of Liparis tanakae, snailfish: a comprehensive survey of snailfish specific genes.</title>
        <authorList>
            <person name="Kim W."/>
            <person name="Song I."/>
            <person name="Jeong J.-H."/>
            <person name="Kim D."/>
            <person name="Kim S."/>
            <person name="Ryu S."/>
            <person name="Song J.Y."/>
            <person name="Lee S.K."/>
        </authorList>
    </citation>
    <scope>NUCLEOTIDE SEQUENCE [LARGE SCALE GENOMIC DNA]</scope>
    <source>
        <tissue evidence="2">Muscle</tissue>
    </source>
</reference>
<sequence>MSGCRCSHIGCHITRPLANRKVSGANRNTNSSTVAMLLWNSLVRACSSSSGREPPCCGPEPPRAEPEHEPGAPGDDPWLPTGWRKALLLLPPDQPWLRLGSWLHSCAASSSIQCSVWSSLVSATPSLSWWPVRRSEPVPVGQQDGGAVEDMRQGCLDQLPAGDALDGLRQGGRQTVELILHQHPLKGLGRQPEREGKETSAGN</sequence>
<feature type="region of interest" description="Disordered" evidence="1">
    <location>
        <begin position="183"/>
        <end position="203"/>
    </location>
</feature>
<gene>
    <name evidence="2" type="ORF">EYF80_043510</name>
</gene>
<feature type="region of interest" description="Disordered" evidence="1">
    <location>
        <begin position="51"/>
        <end position="77"/>
    </location>
</feature>
<feature type="compositionally biased region" description="Basic and acidic residues" evidence="1">
    <location>
        <begin position="191"/>
        <end position="203"/>
    </location>
</feature>
<proteinExistence type="predicted"/>
<protein>
    <submittedName>
        <fullName evidence="2">Uncharacterized protein</fullName>
    </submittedName>
</protein>
<evidence type="ECO:0000313" key="2">
    <source>
        <dbReference type="EMBL" id="TNN46272.1"/>
    </source>
</evidence>
<keyword evidence="3" id="KW-1185">Reference proteome</keyword>
<dbReference type="AlphaFoldDB" id="A0A4Z2G171"/>
<name>A0A4Z2G171_9TELE</name>
<dbReference type="EMBL" id="SRLO01000798">
    <property type="protein sequence ID" value="TNN46272.1"/>
    <property type="molecule type" value="Genomic_DNA"/>
</dbReference>
<comment type="caution">
    <text evidence="2">The sequence shown here is derived from an EMBL/GenBank/DDBJ whole genome shotgun (WGS) entry which is preliminary data.</text>
</comment>
<evidence type="ECO:0000313" key="3">
    <source>
        <dbReference type="Proteomes" id="UP000314294"/>
    </source>
</evidence>
<accession>A0A4Z2G171</accession>